<dbReference type="OrthoDB" id="3362351at2"/>
<evidence type="ECO:0000256" key="3">
    <source>
        <dbReference type="ARBA" id="ARBA00022692"/>
    </source>
</evidence>
<name>A0A6I4W762_9ACTN</name>
<dbReference type="Pfam" id="PF00482">
    <property type="entry name" value="T2SSF"/>
    <property type="match status" value="1"/>
</dbReference>
<feature type="domain" description="Type II secretion system protein GspF" evidence="7">
    <location>
        <begin position="162"/>
        <end position="287"/>
    </location>
</feature>
<gene>
    <name evidence="8" type="ORF">GQ466_11030</name>
</gene>
<comment type="caution">
    <text evidence="8">The sequence shown here is derived from an EMBL/GenBank/DDBJ whole genome shotgun (WGS) entry which is preliminary data.</text>
</comment>
<evidence type="ECO:0000256" key="1">
    <source>
        <dbReference type="ARBA" id="ARBA00004651"/>
    </source>
</evidence>
<comment type="subcellular location">
    <subcellularLocation>
        <location evidence="1">Cell membrane</location>
        <topology evidence="1">Multi-pass membrane protein</topology>
    </subcellularLocation>
</comment>
<reference evidence="8 9" key="1">
    <citation type="submission" date="2019-12" db="EMBL/GenBank/DDBJ databases">
        <title>Nocardia macrotermitis sp. nov. and Nocardia aurantia sp. nov., isolated from the gut of the fungus growing-termite Macrotermes natalensis.</title>
        <authorList>
            <person name="Christine B."/>
            <person name="Rene B."/>
        </authorList>
    </citation>
    <scope>NUCLEOTIDE SEQUENCE [LARGE SCALE GENOMIC DNA]</scope>
    <source>
        <strain evidence="8 9">DSM 102126</strain>
    </source>
</reference>
<feature type="transmembrane region" description="Helical" evidence="6">
    <location>
        <begin position="270"/>
        <end position="295"/>
    </location>
</feature>
<evidence type="ECO:0000256" key="5">
    <source>
        <dbReference type="ARBA" id="ARBA00023136"/>
    </source>
</evidence>
<evidence type="ECO:0000313" key="9">
    <source>
        <dbReference type="Proteomes" id="UP000431901"/>
    </source>
</evidence>
<keyword evidence="2" id="KW-1003">Cell membrane</keyword>
<proteinExistence type="predicted"/>
<organism evidence="8 9">
    <name type="scientific">Actinomadura rayongensis</name>
    <dbReference type="NCBI Taxonomy" id="1429076"/>
    <lineage>
        <taxon>Bacteria</taxon>
        <taxon>Bacillati</taxon>
        <taxon>Actinomycetota</taxon>
        <taxon>Actinomycetes</taxon>
        <taxon>Streptosporangiales</taxon>
        <taxon>Thermomonosporaceae</taxon>
        <taxon>Actinomadura</taxon>
    </lineage>
</organism>
<dbReference type="AlphaFoldDB" id="A0A6I4W762"/>
<dbReference type="RefSeq" id="WP_161102784.1">
    <property type="nucleotide sequence ID" value="NZ_JBHLYI010000001.1"/>
</dbReference>
<evidence type="ECO:0000256" key="4">
    <source>
        <dbReference type="ARBA" id="ARBA00022989"/>
    </source>
</evidence>
<dbReference type="GO" id="GO:0005886">
    <property type="term" value="C:plasma membrane"/>
    <property type="evidence" value="ECO:0007669"/>
    <property type="project" value="UniProtKB-SubCell"/>
</dbReference>
<feature type="transmembrane region" description="Helical" evidence="6">
    <location>
        <begin position="123"/>
        <end position="144"/>
    </location>
</feature>
<evidence type="ECO:0000313" key="8">
    <source>
        <dbReference type="EMBL" id="MXQ64570.1"/>
    </source>
</evidence>
<keyword evidence="5 6" id="KW-0472">Membrane</keyword>
<evidence type="ECO:0000259" key="7">
    <source>
        <dbReference type="Pfam" id="PF00482"/>
    </source>
</evidence>
<keyword evidence="9" id="KW-1185">Reference proteome</keyword>
<dbReference type="PANTHER" id="PTHR35007">
    <property type="entry name" value="INTEGRAL MEMBRANE PROTEIN-RELATED"/>
    <property type="match status" value="1"/>
</dbReference>
<dbReference type="PANTHER" id="PTHR35007:SF2">
    <property type="entry name" value="PILUS ASSEMBLE PROTEIN"/>
    <property type="match status" value="1"/>
</dbReference>
<keyword evidence="3 6" id="KW-0812">Transmembrane</keyword>
<feature type="transmembrane region" description="Helical" evidence="6">
    <location>
        <begin position="98"/>
        <end position="117"/>
    </location>
</feature>
<keyword evidence="4 6" id="KW-1133">Transmembrane helix</keyword>
<evidence type="ECO:0000256" key="2">
    <source>
        <dbReference type="ARBA" id="ARBA00022475"/>
    </source>
</evidence>
<protein>
    <submittedName>
        <fullName evidence="8">Type II secretion system F family protein</fullName>
    </submittedName>
</protein>
<accession>A0A6I4W762</accession>
<sequence length="301" mass="31629">MLLLLGMVLLALAALLVLGTFGGRRSDARTAAGGVAAIERSYAPRVAGPAEVAAPEGAFLPVFARFALRLSRADKVARLRARLDVAGNPEPWTPDRLLSFKGVGLVGGALIGVLFGLSTGVGLGFVFVVGLAALGFFLPDILLYNAGIKRQDQISQSLPDLLDLLGISVQAGLGFDAALTRVALSIEGPLGREMARLLQEMRLGASREEALKSLADRTSVDELHTFTAALVQAAGLGIPVGDILREQASELRIKRRQTAEERAQKVSVKITFPVVVCILPALFIIVIGPGILSMISSGVFG</sequence>
<dbReference type="Proteomes" id="UP000431901">
    <property type="component" value="Unassembled WGS sequence"/>
</dbReference>
<dbReference type="EMBL" id="WUTW01000002">
    <property type="protein sequence ID" value="MXQ64570.1"/>
    <property type="molecule type" value="Genomic_DNA"/>
</dbReference>
<evidence type="ECO:0000256" key="6">
    <source>
        <dbReference type="SAM" id="Phobius"/>
    </source>
</evidence>
<dbReference type="InterPro" id="IPR018076">
    <property type="entry name" value="T2SS_GspF_dom"/>
</dbReference>